<dbReference type="InterPro" id="IPR042128">
    <property type="entry name" value="NuoE_dom"/>
</dbReference>
<feature type="binding site" evidence="7">
    <location>
        <position position="111"/>
    </location>
    <ligand>
        <name>[2Fe-2S] cluster</name>
        <dbReference type="ChEBI" id="CHEBI:190135"/>
    </ligand>
</feature>
<proteinExistence type="inferred from homology"/>
<dbReference type="InterPro" id="IPR028431">
    <property type="entry name" value="NADP_DH_HndA-like"/>
</dbReference>
<dbReference type="SUPFAM" id="SSF52833">
    <property type="entry name" value="Thioredoxin-like"/>
    <property type="match status" value="1"/>
</dbReference>
<evidence type="ECO:0000313" key="8">
    <source>
        <dbReference type="EMBL" id="OMH39884.1"/>
    </source>
</evidence>
<dbReference type="RefSeq" id="WP_076713598.1">
    <property type="nucleotide sequence ID" value="NZ_MOEN01000041.1"/>
</dbReference>
<dbReference type="Gene3D" id="3.40.30.10">
    <property type="entry name" value="Glutaredoxin"/>
    <property type="match status" value="1"/>
</dbReference>
<keyword evidence="2 7" id="KW-0001">2Fe-2S</keyword>
<evidence type="ECO:0008006" key="10">
    <source>
        <dbReference type="Google" id="ProtNLM"/>
    </source>
</evidence>
<dbReference type="Gene3D" id="1.10.10.1590">
    <property type="entry name" value="NADH-quinone oxidoreductase subunit E"/>
    <property type="match status" value="1"/>
</dbReference>
<feature type="binding site" evidence="7">
    <location>
        <position position="71"/>
    </location>
    <ligand>
        <name>[2Fe-2S] cluster</name>
        <dbReference type="ChEBI" id="CHEBI:190135"/>
    </ligand>
</feature>
<dbReference type="InterPro" id="IPR002023">
    <property type="entry name" value="NuoE-like"/>
</dbReference>
<comment type="caution">
    <text evidence="8">The sequence shown here is derived from an EMBL/GenBank/DDBJ whole genome shotgun (WGS) entry which is preliminary data.</text>
</comment>
<dbReference type="GO" id="GO:0046872">
    <property type="term" value="F:metal ion binding"/>
    <property type="evidence" value="ECO:0007669"/>
    <property type="project" value="UniProtKB-KW"/>
</dbReference>
<dbReference type="PANTHER" id="PTHR43342">
    <property type="entry name" value="NADH-QUINONE OXIDOREDUCTASE, E SUBUNIT"/>
    <property type="match status" value="1"/>
</dbReference>
<evidence type="ECO:0000256" key="2">
    <source>
        <dbReference type="ARBA" id="ARBA00022714"/>
    </source>
</evidence>
<sequence length="145" mass="16487">MKEEKFFLIEELLKIQEENELHYIPEDKILEIAKKTGRSPADIHSVISFYPRLSDKPRGKYLIRVCENLPCHLEGAQEVVDAIKDFLGIDFGQSTPDKKFYLERTSCLGLCTAAPVILINNVPYGNLTPEKVVEVLKEYMGGDND</sequence>
<evidence type="ECO:0000256" key="7">
    <source>
        <dbReference type="PIRSR" id="PIRSR000216-1"/>
    </source>
</evidence>
<dbReference type="InterPro" id="IPR041921">
    <property type="entry name" value="NuoE_N"/>
</dbReference>
<dbReference type="Pfam" id="PF01257">
    <property type="entry name" value="2Fe-2S_thioredx"/>
    <property type="match status" value="1"/>
</dbReference>
<dbReference type="Proteomes" id="UP000187408">
    <property type="component" value="Unassembled WGS sequence"/>
</dbReference>
<dbReference type="OrthoDB" id="9807941at2"/>
<keyword evidence="9" id="KW-1185">Reference proteome</keyword>
<evidence type="ECO:0000256" key="6">
    <source>
        <dbReference type="ARBA" id="ARBA00034078"/>
    </source>
</evidence>
<dbReference type="AlphaFoldDB" id="A0A1R1MJK8"/>
<protein>
    <recommendedName>
        <fullName evidence="10">NADH-quinone oxidoreductase subunit E</fullName>
    </recommendedName>
</protein>
<dbReference type="EMBL" id="MOEN01000041">
    <property type="protein sequence ID" value="OMH39884.1"/>
    <property type="molecule type" value="Genomic_DNA"/>
</dbReference>
<dbReference type="GO" id="GO:0051537">
    <property type="term" value="F:2 iron, 2 sulfur cluster binding"/>
    <property type="evidence" value="ECO:0007669"/>
    <property type="project" value="UniProtKB-KW"/>
</dbReference>
<keyword evidence="3 7" id="KW-0479">Metal-binding</keyword>
<keyword evidence="5 7" id="KW-0411">Iron-sulfur</keyword>
<dbReference type="InterPro" id="IPR036249">
    <property type="entry name" value="Thioredoxin-like_sf"/>
</dbReference>
<feature type="binding site" evidence="7">
    <location>
        <position position="66"/>
    </location>
    <ligand>
        <name>[2Fe-2S] cluster</name>
        <dbReference type="ChEBI" id="CHEBI:190135"/>
    </ligand>
</feature>
<accession>A0A1R1MJK8</accession>
<evidence type="ECO:0000313" key="9">
    <source>
        <dbReference type="Proteomes" id="UP000187408"/>
    </source>
</evidence>
<comment type="cofactor">
    <cofactor evidence="6">
        <name>[2Fe-2S] cluster</name>
        <dbReference type="ChEBI" id="CHEBI:190135"/>
    </cofactor>
</comment>
<organism evidence="8 9">
    <name type="scientific">Desulfurobacterium indicum</name>
    <dbReference type="NCBI Taxonomy" id="1914305"/>
    <lineage>
        <taxon>Bacteria</taxon>
        <taxon>Pseudomonadati</taxon>
        <taxon>Aquificota</taxon>
        <taxon>Aquificia</taxon>
        <taxon>Desulfurobacteriales</taxon>
        <taxon>Desulfurobacteriaceae</taxon>
        <taxon>Desulfurobacterium</taxon>
    </lineage>
</organism>
<keyword evidence="4 7" id="KW-0408">Iron</keyword>
<dbReference type="STRING" id="1914305.BLW93_08150"/>
<name>A0A1R1MJK8_9BACT</name>
<evidence type="ECO:0000256" key="4">
    <source>
        <dbReference type="ARBA" id="ARBA00023004"/>
    </source>
</evidence>
<comment type="similarity">
    <text evidence="1">Belongs to the complex I 24 kDa subunit family.</text>
</comment>
<dbReference type="CDD" id="cd03064">
    <property type="entry name" value="TRX_Fd_NuoE"/>
    <property type="match status" value="1"/>
</dbReference>
<comment type="cofactor">
    <cofactor evidence="7">
        <name>[2Fe-2S] cluster</name>
        <dbReference type="ChEBI" id="CHEBI:190135"/>
    </cofactor>
    <text evidence="7">Binds 1 [2Fe-2S] cluster.</text>
</comment>
<evidence type="ECO:0000256" key="3">
    <source>
        <dbReference type="ARBA" id="ARBA00022723"/>
    </source>
</evidence>
<reference evidence="8 9" key="1">
    <citation type="submission" date="2016-10" db="EMBL/GenBank/DDBJ databases">
        <title>Genome sequence of a sulfur-reducing bacterium Desulfurobacterium indicum K6013.</title>
        <authorList>
            <person name="Cao J."/>
            <person name="Shao Z."/>
            <person name="Alain K."/>
            <person name="Jebbar M."/>
        </authorList>
    </citation>
    <scope>NUCLEOTIDE SEQUENCE [LARGE SCALE GENOMIC DNA]</scope>
    <source>
        <strain evidence="8 9">K6013</strain>
    </source>
</reference>
<dbReference type="PIRSF" id="PIRSF000216">
    <property type="entry name" value="NADH_DH_24kDa"/>
    <property type="match status" value="1"/>
</dbReference>
<evidence type="ECO:0000256" key="5">
    <source>
        <dbReference type="ARBA" id="ARBA00023014"/>
    </source>
</evidence>
<gene>
    <name evidence="8" type="ORF">BLW93_08150</name>
</gene>
<evidence type="ECO:0000256" key="1">
    <source>
        <dbReference type="ARBA" id="ARBA00010643"/>
    </source>
</evidence>
<feature type="binding site" evidence="7">
    <location>
        <position position="107"/>
    </location>
    <ligand>
        <name>[2Fe-2S] cluster</name>
        <dbReference type="ChEBI" id="CHEBI:190135"/>
    </ligand>
</feature>
<dbReference type="PANTHER" id="PTHR43342:SF1">
    <property type="entry name" value="BIFURCATING [FEFE] HYDROGENASE GAMMA SUBUNIT"/>
    <property type="match status" value="1"/>
</dbReference>
<dbReference type="GO" id="GO:0016491">
    <property type="term" value="F:oxidoreductase activity"/>
    <property type="evidence" value="ECO:0007669"/>
    <property type="project" value="InterPro"/>
</dbReference>